<protein>
    <submittedName>
        <fullName evidence="1">Expressed protein</fullName>
    </submittedName>
</protein>
<keyword evidence="2" id="KW-1185">Reference proteome</keyword>
<dbReference type="OMA" id="GKAHREW"/>
<dbReference type="EMBL" id="GL377306">
    <property type="protein sequence ID" value="EFI97178.1"/>
    <property type="molecule type" value="Genomic_DNA"/>
</dbReference>
<dbReference type="OrthoDB" id="2571149at2759"/>
<sequence length="213" mass="25146">MILYRRRAREKRLLRVAELNELRQDIRRERDFEQGVLALNSKADKQGLYTGPAAKEWDQPINHTHKALHVSLRRDDARAATPVSPSLMAQVKRARAAKHANQARAHLRERSGEILNRTLARRASRPPPPIWDKMSEERRHMDRVSRSVSEVGYVAKVKRQLGFKMRESEKWKVEEGRDEEEKRRLDRVYLEILKENGRRRRMAERASDERDAQ</sequence>
<proteinExistence type="predicted"/>
<reference evidence="1 2" key="1">
    <citation type="journal article" date="2010" name="Nat. Biotechnol.">
        <title>Genome sequence of the model mushroom Schizophyllum commune.</title>
        <authorList>
            <person name="Ohm R.A."/>
            <person name="de Jong J.F."/>
            <person name="Lugones L.G."/>
            <person name="Aerts A."/>
            <person name="Kothe E."/>
            <person name="Stajich J.E."/>
            <person name="de Vries R.P."/>
            <person name="Record E."/>
            <person name="Levasseur A."/>
            <person name="Baker S.E."/>
            <person name="Bartholomew K.A."/>
            <person name="Coutinho P.M."/>
            <person name="Erdmann S."/>
            <person name="Fowler T.J."/>
            <person name="Gathman A.C."/>
            <person name="Lombard V."/>
            <person name="Henrissat B."/>
            <person name="Knabe N."/>
            <person name="Kuees U."/>
            <person name="Lilly W.W."/>
            <person name="Lindquist E."/>
            <person name="Lucas S."/>
            <person name="Magnuson J.K."/>
            <person name="Piumi F."/>
            <person name="Raudaskoski M."/>
            <person name="Salamov A."/>
            <person name="Schmutz J."/>
            <person name="Schwarze F.W.M.R."/>
            <person name="vanKuyk P.A."/>
            <person name="Horton J.S."/>
            <person name="Grigoriev I.V."/>
            <person name="Woesten H.A.B."/>
        </authorList>
    </citation>
    <scope>NUCLEOTIDE SEQUENCE [LARGE SCALE GENOMIC DNA]</scope>
    <source>
        <strain evidence="2">H4-8 / FGSC 9210</strain>
    </source>
</reference>
<evidence type="ECO:0000313" key="2">
    <source>
        <dbReference type="Proteomes" id="UP000007431"/>
    </source>
</evidence>
<name>D8Q474_SCHCM</name>
<accession>D8Q474</accession>
<dbReference type="eggNOG" id="ENOG502SFN1">
    <property type="taxonomic scope" value="Eukaryota"/>
</dbReference>
<dbReference type="STRING" id="578458.D8Q474"/>
<dbReference type="HOGENOM" id="CLU_1102945_0_0_1"/>
<dbReference type="Proteomes" id="UP000007431">
    <property type="component" value="Unassembled WGS sequence"/>
</dbReference>
<dbReference type="InParanoid" id="D8Q474"/>
<organism evidence="2">
    <name type="scientific">Schizophyllum commune (strain H4-8 / FGSC 9210)</name>
    <name type="common">Split gill fungus</name>
    <dbReference type="NCBI Taxonomy" id="578458"/>
    <lineage>
        <taxon>Eukaryota</taxon>
        <taxon>Fungi</taxon>
        <taxon>Dikarya</taxon>
        <taxon>Basidiomycota</taxon>
        <taxon>Agaricomycotina</taxon>
        <taxon>Agaricomycetes</taxon>
        <taxon>Agaricomycetidae</taxon>
        <taxon>Agaricales</taxon>
        <taxon>Schizophyllaceae</taxon>
        <taxon>Schizophyllum</taxon>
    </lineage>
</organism>
<evidence type="ECO:0000313" key="1">
    <source>
        <dbReference type="EMBL" id="EFI97178.1"/>
    </source>
</evidence>
<dbReference type="VEuPathDB" id="FungiDB:SCHCODRAFT_02502653"/>
<gene>
    <name evidence="1" type="ORF">SCHCODRAFT_82210</name>
</gene>
<dbReference type="AlphaFoldDB" id="D8Q474"/>